<organism evidence="3">
    <name type="scientific">Capitella teleta</name>
    <name type="common">Polychaete worm</name>
    <dbReference type="NCBI Taxonomy" id="283909"/>
    <lineage>
        <taxon>Eukaryota</taxon>
        <taxon>Metazoa</taxon>
        <taxon>Spiralia</taxon>
        <taxon>Lophotrochozoa</taxon>
        <taxon>Annelida</taxon>
        <taxon>Polychaeta</taxon>
        <taxon>Sedentaria</taxon>
        <taxon>Scolecida</taxon>
        <taxon>Capitellidae</taxon>
        <taxon>Capitella</taxon>
    </lineage>
</organism>
<dbReference type="PANTHER" id="PTHR14336:SF8">
    <property type="entry name" value="PROTEIN OPY1"/>
    <property type="match status" value="1"/>
</dbReference>
<dbReference type="HOGENOM" id="CLU_154081_0_0_1"/>
<dbReference type="Pfam" id="PF00169">
    <property type="entry name" value="PH"/>
    <property type="match status" value="1"/>
</dbReference>
<dbReference type="InterPro" id="IPR001849">
    <property type="entry name" value="PH_domain"/>
</dbReference>
<proteinExistence type="predicted"/>
<evidence type="ECO:0000256" key="1">
    <source>
        <dbReference type="SAM" id="MobiDB-lite"/>
    </source>
</evidence>
<accession>R7UWG1</accession>
<dbReference type="Gene3D" id="2.30.29.30">
    <property type="entry name" value="Pleckstrin-homology domain (PH domain)/Phosphotyrosine-binding domain (PTB)"/>
    <property type="match status" value="1"/>
</dbReference>
<dbReference type="SMART" id="SM00233">
    <property type="entry name" value="PH"/>
    <property type="match status" value="1"/>
</dbReference>
<dbReference type="EnsemblMetazoa" id="CapteT199525">
    <property type="protein sequence ID" value="CapteP199525"/>
    <property type="gene ID" value="CapteG199525"/>
</dbReference>
<evidence type="ECO:0000259" key="2">
    <source>
        <dbReference type="PROSITE" id="PS50003"/>
    </source>
</evidence>
<dbReference type="AlphaFoldDB" id="R7UWG1"/>
<reference evidence="5" key="1">
    <citation type="submission" date="2012-12" db="EMBL/GenBank/DDBJ databases">
        <authorList>
            <person name="Hellsten U."/>
            <person name="Grimwood J."/>
            <person name="Chapman J.A."/>
            <person name="Shapiro H."/>
            <person name="Aerts A."/>
            <person name="Otillar R.P."/>
            <person name="Terry A.Y."/>
            <person name="Boore J.L."/>
            <person name="Simakov O."/>
            <person name="Marletaz F."/>
            <person name="Cho S.-J."/>
            <person name="Edsinger-Gonzales E."/>
            <person name="Havlak P."/>
            <person name="Kuo D.-H."/>
            <person name="Larsson T."/>
            <person name="Lv J."/>
            <person name="Arendt D."/>
            <person name="Savage R."/>
            <person name="Osoegawa K."/>
            <person name="de Jong P."/>
            <person name="Lindberg D.R."/>
            <person name="Seaver E.C."/>
            <person name="Weisblat D.A."/>
            <person name="Putnam N.H."/>
            <person name="Grigoriev I.V."/>
            <person name="Rokhsar D.S."/>
        </authorList>
    </citation>
    <scope>NUCLEOTIDE SEQUENCE</scope>
    <source>
        <strain evidence="5">I ESC-2004</strain>
    </source>
</reference>
<evidence type="ECO:0000313" key="4">
    <source>
        <dbReference type="EnsemblMetazoa" id="CapteP199525"/>
    </source>
</evidence>
<dbReference type="Proteomes" id="UP000014760">
    <property type="component" value="Unassembled WGS sequence"/>
</dbReference>
<feature type="region of interest" description="Disordered" evidence="1">
    <location>
        <begin position="1"/>
        <end position="30"/>
    </location>
</feature>
<dbReference type="EMBL" id="AMQN01006944">
    <property type="status" value="NOT_ANNOTATED_CDS"/>
    <property type="molecule type" value="Genomic_DNA"/>
</dbReference>
<dbReference type="InterPro" id="IPR051707">
    <property type="entry name" value="PI-Interact_SigTrans_Reg"/>
</dbReference>
<reference evidence="4" key="3">
    <citation type="submission" date="2015-06" db="UniProtKB">
        <authorList>
            <consortium name="EnsemblMetazoa"/>
        </authorList>
    </citation>
    <scope>IDENTIFICATION</scope>
</reference>
<dbReference type="PROSITE" id="PS50003">
    <property type="entry name" value="PH_DOMAIN"/>
    <property type="match status" value="1"/>
</dbReference>
<gene>
    <name evidence="3" type="ORF">CAPTEDRAFT_199525</name>
</gene>
<name>R7UWG1_CAPTE</name>
<feature type="compositionally biased region" description="Polar residues" evidence="1">
    <location>
        <begin position="8"/>
        <end position="18"/>
    </location>
</feature>
<protein>
    <recommendedName>
        <fullName evidence="2">PH domain-containing protein</fullName>
    </recommendedName>
</protein>
<dbReference type="PANTHER" id="PTHR14336">
    <property type="entry name" value="TANDEM PH DOMAIN CONTAINING PROTEIN"/>
    <property type="match status" value="1"/>
</dbReference>
<dbReference type="EMBL" id="KB299620">
    <property type="protein sequence ID" value="ELU07716.1"/>
    <property type="molecule type" value="Genomic_DNA"/>
</dbReference>
<dbReference type="InterPro" id="IPR011993">
    <property type="entry name" value="PH-like_dom_sf"/>
</dbReference>
<sequence length="138" mass="15738">MASEEQKSNGTNDRNSCSSREKDASDETVSEMTGWLMKRSKLSHQWKRKWFHLKKTELCYSDSPEATKLKKIPLESAEIAETSVDQKLNTFRLKPKGSKRTFYLQAEDEGSQHDWMQAICFAKVSGGSDHDSQACTLQ</sequence>
<evidence type="ECO:0000313" key="3">
    <source>
        <dbReference type="EMBL" id="ELU07716.1"/>
    </source>
</evidence>
<reference evidence="3 5" key="2">
    <citation type="journal article" date="2013" name="Nature">
        <title>Insights into bilaterian evolution from three spiralian genomes.</title>
        <authorList>
            <person name="Simakov O."/>
            <person name="Marletaz F."/>
            <person name="Cho S.J."/>
            <person name="Edsinger-Gonzales E."/>
            <person name="Havlak P."/>
            <person name="Hellsten U."/>
            <person name="Kuo D.H."/>
            <person name="Larsson T."/>
            <person name="Lv J."/>
            <person name="Arendt D."/>
            <person name="Savage R."/>
            <person name="Osoegawa K."/>
            <person name="de Jong P."/>
            <person name="Grimwood J."/>
            <person name="Chapman J.A."/>
            <person name="Shapiro H."/>
            <person name="Aerts A."/>
            <person name="Otillar R.P."/>
            <person name="Terry A.Y."/>
            <person name="Boore J.L."/>
            <person name="Grigoriev I.V."/>
            <person name="Lindberg D.R."/>
            <person name="Seaver E.C."/>
            <person name="Weisblat D.A."/>
            <person name="Putnam N.H."/>
            <person name="Rokhsar D.S."/>
        </authorList>
    </citation>
    <scope>NUCLEOTIDE SEQUENCE</scope>
    <source>
        <strain evidence="3 5">I ESC-2004</strain>
    </source>
</reference>
<feature type="domain" description="PH" evidence="2">
    <location>
        <begin position="29"/>
        <end position="124"/>
    </location>
</feature>
<dbReference type="OrthoDB" id="2157866at2759"/>
<keyword evidence="5" id="KW-1185">Reference proteome</keyword>
<dbReference type="OMA" id="RTYYIHA"/>
<dbReference type="SUPFAM" id="SSF50729">
    <property type="entry name" value="PH domain-like"/>
    <property type="match status" value="1"/>
</dbReference>
<evidence type="ECO:0000313" key="5">
    <source>
        <dbReference type="Proteomes" id="UP000014760"/>
    </source>
</evidence>